<evidence type="ECO:0000256" key="7">
    <source>
        <dbReference type="ARBA" id="ARBA00022692"/>
    </source>
</evidence>
<evidence type="ECO:0000256" key="9">
    <source>
        <dbReference type="ARBA" id="ARBA00022982"/>
    </source>
</evidence>
<evidence type="ECO:0000256" key="3">
    <source>
        <dbReference type="ARBA" id="ARBA00012944"/>
    </source>
</evidence>
<dbReference type="EMBL" id="KY996817">
    <property type="protein sequence ID" value="ASW34718.1"/>
    <property type="molecule type" value="Genomic_DNA"/>
</dbReference>
<gene>
    <name evidence="17" type="primary">ND6</name>
</gene>
<evidence type="ECO:0000256" key="4">
    <source>
        <dbReference type="ARBA" id="ARBA00021095"/>
    </source>
</evidence>
<reference evidence="17" key="1">
    <citation type="journal article" date="2017" name="Mitochondrial DNA Part B Resour">
        <title>The mitochondrial genomes of Atlas Geckos (Quedenfeldtia): mitogenome assembly from transcriptomes and anchored hybrid enrichment datasets.</title>
        <authorList>
            <person name="Lyra M.L."/>
            <person name="Joger U."/>
            <person name="Schulter U."/>
            <person name="Slimani T."/>
            <person name="El Mouden E.H."/>
            <person name="Bouazza A."/>
            <person name="Kunzel S."/>
            <person name="Lemmon A.R."/>
            <person name="Moriarty Lemmon E."/>
            <person name="Vences M."/>
        </authorList>
    </citation>
    <scope>NUCLEOTIDE SEQUENCE</scope>
</reference>
<evidence type="ECO:0000256" key="14">
    <source>
        <dbReference type="ARBA" id="ARBA00049551"/>
    </source>
</evidence>
<proteinExistence type="inferred from homology"/>
<evidence type="ECO:0000256" key="13">
    <source>
        <dbReference type="ARBA" id="ARBA00023136"/>
    </source>
</evidence>
<keyword evidence="10 15" id="KW-1133">Transmembrane helix</keyword>
<dbReference type="AlphaFoldDB" id="A0A343J8Q8"/>
<keyword evidence="12 15" id="KW-0496">Mitochondrion</keyword>
<comment type="similarity">
    <text evidence="2 15">Belongs to the complex I subunit 6 family.</text>
</comment>
<dbReference type="PANTHER" id="PTHR11435:SF1">
    <property type="entry name" value="NADH-UBIQUINONE OXIDOREDUCTASE CHAIN 6"/>
    <property type="match status" value="1"/>
</dbReference>
<evidence type="ECO:0000256" key="10">
    <source>
        <dbReference type="ARBA" id="ARBA00022989"/>
    </source>
</evidence>
<keyword evidence="6 15" id="KW-0679">Respiratory chain</keyword>
<dbReference type="InterPro" id="IPR042106">
    <property type="entry name" value="Nuo/plastoQ_OxRdtase_6_NuoJ"/>
</dbReference>
<dbReference type="Gene3D" id="1.20.120.1200">
    <property type="entry name" value="NADH-ubiquinone/plastoquinone oxidoreductase chain 6, subunit NuoJ"/>
    <property type="match status" value="1"/>
</dbReference>
<keyword evidence="5 15" id="KW-0813">Transport</keyword>
<dbReference type="InterPro" id="IPR050269">
    <property type="entry name" value="ComplexI_Subunit6"/>
</dbReference>
<feature type="transmembrane region" description="Helical" evidence="15">
    <location>
        <begin position="25"/>
        <end position="46"/>
    </location>
</feature>
<feature type="transmembrane region" description="Helical" evidence="15">
    <location>
        <begin position="144"/>
        <end position="162"/>
    </location>
</feature>
<evidence type="ECO:0000256" key="11">
    <source>
        <dbReference type="ARBA" id="ARBA00023027"/>
    </source>
</evidence>
<dbReference type="EC" id="7.1.1.2" evidence="3 15"/>
<dbReference type="InterPro" id="IPR001457">
    <property type="entry name" value="NADH_UbQ/plastoQ_OxRdtase_su6"/>
</dbReference>
<feature type="transmembrane region" description="Helical" evidence="15">
    <location>
        <begin position="87"/>
        <end position="110"/>
    </location>
</feature>
<sequence>MMYVVFLLGVCSVLGFVGVAANPSPLFGAIGLVLAAVGGCGVLLGFGGSFVSLVLFLIYLGGMLVVFAYSVALSAESYLETWGDYSVLYYVVGLFFMVLMGVGVFGEWAFLSGWGALGEDSGGVFVFRVGFSGAMLLYSWGGGLLVLCGGALMLALFVVLELTRGLARGGLRAV</sequence>
<evidence type="ECO:0000256" key="12">
    <source>
        <dbReference type="ARBA" id="ARBA00023128"/>
    </source>
</evidence>
<evidence type="ECO:0000256" key="6">
    <source>
        <dbReference type="ARBA" id="ARBA00022660"/>
    </source>
</evidence>
<comment type="subcellular location">
    <subcellularLocation>
        <location evidence="1 15">Mitochondrion membrane</location>
        <topology evidence="1 15">Multi-pass membrane protein</topology>
    </subcellularLocation>
</comment>
<evidence type="ECO:0000256" key="1">
    <source>
        <dbReference type="ARBA" id="ARBA00004225"/>
    </source>
</evidence>
<evidence type="ECO:0000313" key="17">
    <source>
        <dbReference type="EMBL" id="ASW34718.1"/>
    </source>
</evidence>
<keyword evidence="13 15" id="KW-0472">Membrane</keyword>
<keyword evidence="11 15" id="KW-0520">NAD</keyword>
<evidence type="ECO:0000256" key="15">
    <source>
        <dbReference type="RuleBase" id="RU004430"/>
    </source>
</evidence>
<evidence type="ECO:0000256" key="8">
    <source>
        <dbReference type="ARBA" id="ARBA00022967"/>
    </source>
</evidence>
<evidence type="ECO:0000256" key="5">
    <source>
        <dbReference type="ARBA" id="ARBA00022448"/>
    </source>
</evidence>
<organism evidence="17">
    <name type="scientific">Quedenfeldtia trachyblepharus</name>
    <name type="common">Atlas day gecko</name>
    <dbReference type="NCBI Taxonomy" id="460631"/>
    <lineage>
        <taxon>Eukaryota</taxon>
        <taxon>Metazoa</taxon>
        <taxon>Chordata</taxon>
        <taxon>Craniata</taxon>
        <taxon>Vertebrata</taxon>
        <taxon>Euteleostomi</taxon>
        <taxon>Lepidosauria</taxon>
        <taxon>Squamata</taxon>
        <taxon>Bifurcata</taxon>
        <taxon>Gekkota</taxon>
        <taxon>Sphaerodactylidae</taxon>
        <taxon>Quedenfeldtia</taxon>
    </lineage>
</organism>
<evidence type="ECO:0000256" key="16">
    <source>
        <dbReference type="SAM" id="SignalP"/>
    </source>
</evidence>
<feature type="signal peptide" evidence="16">
    <location>
        <begin position="1"/>
        <end position="21"/>
    </location>
</feature>
<keyword evidence="9 15" id="KW-0249">Electron transport</keyword>
<accession>A0A343J8Q8</accession>
<dbReference type="GO" id="GO:0031966">
    <property type="term" value="C:mitochondrial membrane"/>
    <property type="evidence" value="ECO:0007669"/>
    <property type="project" value="UniProtKB-SubCell"/>
</dbReference>
<geneLocation type="mitochondrion" evidence="17"/>
<dbReference type="PANTHER" id="PTHR11435">
    <property type="entry name" value="NADH UBIQUINONE OXIDOREDUCTASE SUBUNIT ND6"/>
    <property type="match status" value="1"/>
</dbReference>
<evidence type="ECO:0000256" key="2">
    <source>
        <dbReference type="ARBA" id="ARBA00005698"/>
    </source>
</evidence>
<keyword evidence="16" id="KW-0732">Signal</keyword>
<dbReference type="Pfam" id="PF00499">
    <property type="entry name" value="Oxidored_q3"/>
    <property type="match status" value="1"/>
</dbReference>
<comment type="function">
    <text evidence="15">Core subunit of the mitochondrial membrane respiratory chain NADH dehydrogenase (Complex I) which catalyzes electron transfer from NADH through the respiratory chain, using ubiquinone as an electron acceptor. Essential for the catalytic activity and assembly of complex I.</text>
</comment>
<keyword evidence="15" id="KW-0830">Ubiquinone</keyword>
<comment type="catalytic activity">
    <reaction evidence="14 15">
        <text>a ubiquinone + NADH + 5 H(+)(in) = a ubiquinol + NAD(+) + 4 H(+)(out)</text>
        <dbReference type="Rhea" id="RHEA:29091"/>
        <dbReference type="Rhea" id="RHEA-COMP:9565"/>
        <dbReference type="Rhea" id="RHEA-COMP:9566"/>
        <dbReference type="ChEBI" id="CHEBI:15378"/>
        <dbReference type="ChEBI" id="CHEBI:16389"/>
        <dbReference type="ChEBI" id="CHEBI:17976"/>
        <dbReference type="ChEBI" id="CHEBI:57540"/>
        <dbReference type="ChEBI" id="CHEBI:57945"/>
        <dbReference type="EC" id="7.1.1.2"/>
    </reaction>
</comment>
<name>A0A343J8Q8_9SAUR</name>
<dbReference type="GO" id="GO:0008137">
    <property type="term" value="F:NADH dehydrogenase (ubiquinone) activity"/>
    <property type="evidence" value="ECO:0007669"/>
    <property type="project" value="UniProtKB-UniRule"/>
</dbReference>
<feature type="chain" id="PRO_5016856874" description="NADH-ubiquinone oxidoreductase chain 6" evidence="16">
    <location>
        <begin position="22"/>
        <end position="174"/>
    </location>
</feature>
<keyword evidence="8 15" id="KW-1278">Translocase</keyword>
<protein>
    <recommendedName>
        <fullName evidence="4 15">NADH-ubiquinone oxidoreductase chain 6</fullName>
        <ecNumber evidence="3 15">7.1.1.2</ecNumber>
    </recommendedName>
</protein>
<keyword evidence="7 15" id="KW-0812">Transmembrane</keyword>
<feature type="transmembrane region" description="Helical" evidence="15">
    <location>
        <begin position="53"/>
        <end position="75"/>
    </location>
</feature>